<feature type="transmembrane region" description="Helical" evidence="1">
    <location>
        <begin position="44"/>
        <end position="64"/>
    </location>
</feature>
<keyword evidence="1" id="KW-0812">Transmembrane</keyword>
<dbReference type="Proteomes" id="UP000195447">
    <property type="component" value="Unassembled WGS sequence"/>
</dbReference>
<protein>
    <submittedName>
        <fullName evidence="2">Uncharacterized protein</fullName>
    </submittedName>
</protein>
<evidence type="ECO:0000313" key="2">
    <source>
        <dbReference type="EMBL" id="OUP60051.1"/>
    </source>
</evidence>
<accession>A0A1Y4LY76</accession>
<evidence type="ECO:0000256" key="1">
    <source>
        <dbReference type="SAM" id="Phobius"/>
    </source>
</evidence>
<keyword evidence="1" id="KW-1133">Transmembrane helix</keyword>
<evidence type="ECO:0000313" key="3">
    <source>
        <dbReference type="Proteomes" id="UP000195447"/>
    </source>
</evidence>
<keyword evidence="1" id="KW-0472">Membrane</keyword>
<dbReference type="AlphaFoldDB" id="A0A1Y4LY76"/>
<organism evidence="2 3">
    <name type="scientific">Faecalitalea cylindroides</name>
    <dbReference type="NCBI Taxonomy" id="39483"/>
    <lineage>
        <taxon>Bacteria</taxon>
        <taxon>Bacillati</taxon>
        <taxon>Bacillota</taxon>
        <taxon>Erysipelotrichia</taxon>
        <taxon>Erysipelotrichales</taxon>
        <taxon>Erysipelotrichaceae</taxon>
        <taxon>Faecalitalea</taxon>
    </lineage>
</organism>
<keyword evidence="3" id="KW-1185">Reference proteome</keyword>
<comment type="caution">
    <text evidence="2">The sequence shown here is derived from an EMBL/GenBank/DDBJ whole genome shotgun (WGS) entry which is preliminary data.</text>
</comment>
<dbReference type="EMBL" id="NFKM01000011">
    <property type="protein sequence ID" value="OUP60051.1"/>
    <property type="molecule type" value="Genomic_DNA"/>
</dbReference>
<reference evidence="3" key="1">
    <citation type="submission" date="2017-04" db="EMBL/GenBank/DDBJ databases">
        <title>Function of individual gut microbiota members based on whole genome sequencing of pure cultures obtained from chicken caecum.</title>
        <authorList>
            <person name="Medvecky M."/>
            <person name="Cejkova D."/>
            <person name="Polansky O."/>
            <person name="Karasova D."/>
            <person name="Kubasova T."/>
            <person name="Cizek A."/>
            <person name="Rychlik I."/>
        </authorList>
    </citation>
    <scope>NUCLEOTIDE SEQUENCE [LARGE SCALE GENOMIC DNA]</scope>
    <source>
        <strain evidence="3">An178</strain>
    </source>
</reference>
<proteinExistence type="predicted"/>
<name>A0A1Y4LY76_9FIRM</name>
<sequence length="65" mass="7473">MTKKEREQIHDRLTYQMMENVNRHAAVQEMIQEEDKEGSDMVKLTVAFCAGCFVTVGASMLLTMF</sequence>
<gene>
    <name evidence="2" type="ORF">B5F14_06435</name>
</gene>
<dbReference type="RefSeq" id="WP_087158718.1">
    <property type="nucleotide sequence ID" value="NZ_NFKM01000011.1"/>
</dbReference>